<proteinExistence type="inferred from homology"/>
<accession>A0A098VM86</accession>
<gene>
    <name evidence="2" type="ORF">DI09_8p140</name>
</gene>
<name>A0A098VM86_9MICR</name>
<dbReference type="OrthoDB" id="244097at2759"/>
<dbReference type="InterPro" id="IPR036591">
    <property type="entry name" value="YggU-like_sf"/>
</dbReference>
<dbReference type="HOGENOM" id="CLU_130694_1_0_1"/>
<dbReference type="RefSeq" id="XP_013236502.1">
    <property type="nucleotide sequence ID" value="XM_013381048.1"/>
</dbReference>
<dbReference type="NCBIfam" id="TIGR00251">
    <property type="entry name" value="DUF167 family protein"/>
    <property type="match status" value="1"/>
</dbReference>
<comment type="caution">
    <text evidence="2">The sequence shown here is derived from an EMBL/GenBank/DDBJ whole genome shotgun (WGS) entry which is preliminary data.</text>
</comment>
<dbReference type="EMBL" id="JMKJ01000601">
    <property type="protein sequence ID" value="KGG50075.1"/>
    <property type="molecule type" value="Genomic_DNA"/>
</dbReference>
<dbReference type="VEuPathDB" id="MicrosporidiaDB:DI09_8p140"/>
<evidence type="ECO:0000256" key="1">
    <source>
        <dbReference type="ARBA" id="ARBA00010364"/>
    </source>
</evidence>
<comment type="similarity">
    <text evidence="1">Belongs to the UPF0235 family.</text>
</comment>
<protein>
    <recommendedName>
        <fullName evidence="4">DUF167 domain-containing protein</fullName>
    </recommendedName>
</protein>
<dbReference type="PANTHER" id="PTHR13420:SF7">
    <property type="entry name" value="UPF0235 PROTEIN C15ORF40"/>
    <property type="match status" value="1"/>
</dbReference>
<organism evidence="2 3">
    <name type="scientific">Mitosporidium daphniae</name>
    <dbReference type="NCBI Taxonomy" id="1485682"/>
    <lineage>
        <taxon>Eukaryota</taxon>
        <taxon>Fungi</taxon>
        <taxon>Fungi incertae sedis</taxon>
        <taxon>Microsporidia</taxon>
        <taxon>Mitosporidium</taxon>
    </lineage>
</organism>
<reference evidence="2 3" key="1">
    <citation type="submission" date="2014-04" db="EMBL/GenBank/DDBJ databases">
        <title>A new species of microsporidia sheds light on the evolution of extreme parasitism.</title>
        <authorList>
            <person name="Haag K.L."/>
            <person name="James T.Y."/>
            <person name="Larsson R."/>
            <person name="Schaer T.M."/>
            <person name="Refardt D."/>
            <person name="Pombert J.-F."/>
            <person name="Ebert D."/>
        </authorList>
    </citation>
    <scope>NUCLEOTIDE SEQUENCE [LARGE SCALE GENOMIC DNA]</scope>
    <source>
        <strain evidence="2 3">UGP3</strain>
        <tissue evidence="2">Spores</tissue>
    </source>
</reference>
<dbReference type="Pfam" id="PF02594">
    <property type="entry name" value="DUF167"/>
    <property type="match status" value="1"/>
</dbReference>
<sequence>MEPFLWRPKTSTLCVPVRVRPNSSRTGIVALTPDELSVSISAAPQDGEANQMLVSVLARSFGIPKSYVCIISGHKSREKVVSITPPVPSVPYSQFATGILARIRGELEEASK</sequence>
<evidence type="ECO:0000313" key="3">
    <source>
        <dbReference type="Proteomes" id="UP000029725"/>
    </source>
</evidence>
<dbReference type="Gene3D" id="3.30.1200.10">
    <property type="entry name" value="YggU-like"/>
    <property type="match status" value="1"/>
</dbReference>
<dbReference type="GeneID" id="25261013"/>
<dbReference type="HAMAP" id="MF_00634">
    <property type="entry name" value="UPF0235"/>
    <property type="match status" value="1"/>
</dbReference>
<dbReference type="SUPFAM" id="SSF69786">
    <property type="entry name" value="YggU-like"/>
    <property type="match status" value="1"/>
</dbReference>
<evidence type="ECO:0008006" key="4">
    <source>
        <dbReference type="Google" id="ProtNLM"/>
    </source>
</evidence>
<dbReference type="GO" id="GO:0005737">
    <property type="term" value="C:cytoplasm"/>
    <property type="evidence" value="ECO:0007669"/>
    <property type="project" value="TreeGrafter"/>
</dbReference>
<dbReference type="PANTHER" id="PTHR13420">
    <property type="entry name" value="UPF0235 PROTEIN C15ORF40"/>
    <property type="match status" value="1"/>
</dbReference>
<evidence type="ECO:0000313" key="2">
    <source>
        <dbReference type="EMBL" id="KGG50075.1"/>
    </source>
</evidence>
<dbReference type="SMART" id="SM01152">
    <property type="entry name" value="DUF167"/>
    <property type="match status" value="1"/>
</dbReference>
<dbReference type="InterPro" id="IPR003746">
    <property type="entry name" value="DUF167"/>
</dbReference>
<keyword evidence="3" id="KW-1185">Reference proteome</keyword>
<dbReference type="Proteomes" id="UP000029725">
    <property type="component" value="Unassembled WGS sequence"/>
</dbReference>
<dbReference type="AlphaFoldDB" id="A0A098VM86"/>